<sequence length="82" mass="9349">MVGDLIGHIQWFPVTERGPKHRKVPALTSYKSVASAGMIDITNNRSSPWLLAMLNQLRQKYHIDSFYLDMGEFTIELLSLSL</sequence>
<dbReference type="Proteomes" id="UP000291343">
    <property type="component" value="Unassembled WGS sequence"/>
</dbReference>
<comment type="caution">
    <text evidence="1">The sequence shown here is derived from an EMBL/GenBank/DDBJ whole genome shotgun (WGS) entry which is preliminary data.</text>
</comment>
<dbReference type="AlphaFoldDB" id="A0A482WST1"/>
<dbReference type="PANTHER" id="PTHR43053">
    <property type="entry name" value="GLYCOSIDASE FAMILY 31"/>
    <property type="match status" value="1"/>
</dbReference>
<dbReference type="PANTHER" id="PTHR43053:SF6">
    <property type="entry name" value="SITS-BINDING PROTEIN"/>
    <property type="match status" value="1"/>
</dbReference>
<evidence type="ECO:0000313" key="2">
    <source>
        <dbReference type="Proteomes" id="UP000291343"/>
    </source>
</evidence>
<accession>A0A482WST1</accession>
<dbReference type="OrthoDB" id="10070917at2759"/>
<reference evidence="1 2" key="1">
    <citation type="journal article" date="2017" name="Gigascience">
        <title>Genome sequence of the small brown planthopper, Laodelphax striatellus.</title>
        <authorList>
            <person name="Zhu J."/>
            <person name="Jiang F."/>
            <person name="Wang X."/>
            <person name="Yang P."/>
            <person name="Bao Y."/>
            <person name="Zhao W."/>
            <person name="Wang W."/>
            <person name="Lu H."/>
            <person name="Wang Q."/>
            <person name="Cui N."/>
            <person name="Li J."/>
            <person name="Chen X."/>
            <person name="Luo L."/>
            <person name="Yu J."/>
            <person name="Kang L."/>
            <person name="Cui F."/>
        </authorList>
    </citation>
    <scope>NUCLEOTIDE SEQUENCE [LARGE SCALE GENOMIC DNA]</scope>
    <source>
        <strain evidence="1">Lst14</strain>
    </source>
</reference>
<dbReference type="InterPro" id="IPR050985">
    <property type="entry name" value="Alpha-glycosidase_related"/>
</dbReference>
<dbReference type="STRING" id="195883.A0A482WST1"/>
<name>A0A482WST1_LAOST</name>
<dbReference type="EMBL" id="QKKF02026543">
    <property type="protein sequence ID" value="RZF36336.1"/>
    <property type="molecule type" value="Genomic_DNA"/>
</dbReference>
<gene>
    <name evidence="1" type="ORF">LSTR_LSTR016004</name>
</gene>
<dbReference type="InterPro" id="IPR017853">
    <property type="entry name" value="GH"/>
</dbReference>
<dbReference type="InParanoid" id="A0A482WST1"/>
<keyword evidence="2" id="KW-1185">Reference proteome</keyword>
<evidence type="ECO:0000313" key="1">
    <source>
        <dbReference type="EMBL" id="RZF36336.1"/>
    </source>
</evidence>
<organism evidence="1 2">
    <name type="scientific">Laodelphax striatellus</name>
    <name type="common">Small brown planthopper</name>
    <name type="synonym">Delphax striatella</name>
    <dbReference type="NCBI Taxonomy" id="195883"/>
    <lineage>
        <taxon>Eukaryota</taxon>
        <taxon>Metazoa</taxon>
        <taxon>Ecdysozoa</taxon>
        <taxon>Arthropoda</taxon>
        <taxon>Hexapoda</taxon>
        <taxon>Insecta</taxon>
        <taxon>Pterygota</taxon>
        <taxon>Neoptera</taxon>
        <taxon>Paraneoptera</taxon>
        <taxon>Hemiptera</taxon>
        <taxon>Auchenorrhyncha</taxon>
        <taxon>Fulgoroidea</taxon>
        <taxon>Delphacidae</taxon>
        <taxon>Criomorphinae</taxon>
        <taxon>Laodelphax</taxon>
    </lineage>
</organism>
<protein>
    <submittedName>
        <fullName evidence="1">Uncharacterized protein</fullName>
    </submittedName>
</protein>
<dbReference type="SUPFAM" id="SSF51445">
    <property type="entry name" value="(Trans)glycosidases"/>
    <property type="match status" value="1"/>
</dbReference>
<proteinExistence type="predicted"/>